<name>A0A0G4FPB5_9ALVE</name>
<dbReference type="GO" id="GO:0005737">
    <property type="term" value="C:cytoplasm"/>
    <property type="evidence" value="ECO:0007669"/>
    <property type="project" value="UniProtKB-ARBA"/>
</dbReference>
<dbReference type="PANTHER" id="PTHR43804">
    <property type="entry name" value="LD18447P"/>
    <property type="match status" value="1"/>
</dbReference>
<evidence type="ECO:0000256" key="1">
    <source>
        <dbReference type="ARBA" id="ARBA00010835"/>
    </source>
</evidence>
<dbReference type="InterPro" id="IPR000352">
    <property type="entry name" value="Pep_chain_release_fac_I"/>
</dbReference>
<evidence type="ECO:0000313" key="5">
    <source>
        <dbReference type="EMBL" id="CEM16160.1"/>
    </source>
</evidence>
<gene>
    <name evidence="5" type="ORF">Cvel_18064</name>
</gene>
<protein>
    <recommendedName>
        <fullName evidence="4">Prokaryotic-type class I peptide chain release factors domain-containing protein</fullName>
    </recommendedName>
</protein>
<dbReference type="AlphaFoldDB" id="A0A0G4FPB5"/>
<dbReference type="GO" id="GO:0003747">
    <property type="term" value="F:translation release factor activity"/>
    <property type="evidence" value="ECO:0007669"/>
    <property type="project" value="InterPro"/>
</dbReference>
<sequence length="304" mass="33543">MWGGSAAPSASRMSMPPDLEPLLPEAEALAEAAAAKDGGIGENEVVLMLPKDPLDEKDAMLEIRAGAGGDEALLWAEDLRDMYVKYCQAQGWTVKVQQSSPPILEISGDNVYSKMKFESGVHRVQRVPATESQGRVHTSTATVCIMPGVNHVTVDIRPEDIEMHAARSQGAGGQNVNKVSSAIDLTHKPTGIRIFMQEERSQLLNKEAAMRLLRAKLFEMKQEEQNAQIYKFRNDQVGTGGRSEKIKTYNYKDSRVTDHRLGQNFALDEVLKKGKIDGMVDACLVEEQKAKLEELMEDQTAVTT</sequence>
<dbReference type="Pfam" id="PF00472">
    <property type="entry name" value="RF-1"/>
    <property type="match status" value="1"/>
</dbReference>
<dbReference type="Gene3D" id="3.30.70.1660">
    <property type="match status" value="1"/>
</dbReference>
<dbReference type="Pfam" id="PF03462">
    <property type="entry name" value="PCRF"/>
    <property type="match status" value="1"/>
</dbReference>
<proteinExistence type="inferred from homology"/>
<dbReference type="InterPro" id="IPR005139">
    <property type="entry name" value="PCRF"/>
</dbReference>
<organism evidence="5">
    <name type="scientific">Chromera velia CCMP2878</name>
    <dbReference type="NCBI Taxonomy" id="1169474"/>
    <lineage>
        <taxon>Eukaryota</taxon>
        <taxon>Sar</taxon>
        <taxon>Alveolata</taxon>
        <taxon>Colpodellida</taxon>
        <taxon>Chromeraceae</taxon>
        <taxon>Chromera</taxon>
    </lineage>
</organism>
<dbReference type="SMART" id="SM00937">
    <property type="entry name" value="PCRF"/>
    <property type="match status" value="1"/>
</dbReference>
<feature type="domain" description="Prokaryotic-type class I peptide chain release factors" evidence="4">
    <location>
        <begin position="167"/>
        <end position="183"/>
    </location>
</feature>
<evidence type="ECO:0000256" key="2">
    <source>
        <dbReference type="ARBA" id="ARBA00022917"/>
    </source>
</evidence>
<dbReference type="VEuPathDB" id="CryptoDB:Cvel_18064"/>
<dbReference type="InterPro" id="IPR050057">
    <property type="entry name" value="Prokaryotic/Mito_RF"/>
</dbReference>
<dbReference type="SUPFAM" id="SSF75620">
    <property type="entry name" value="Release factor"/>
    <property type="match status" value="1"/>
</dbReference>
<dbReference type="PROSITE" id="PS00745">
    <property type="entry name" value="RF_PROK_I"/>
    <property type="match status" value="1"/>
</dbReference>
<dbReference type="PhylomeDB" id="A0A0G4FPB5"/>
<dbReference type="FunFam" id="3.30.160.20:FF:000004">
    <property type="entry name" value="Peptide chain release factor 1"/>
    <property type="match status" value="1"/>
</dbReference>
<dbReference type="PANTHER" id="PTHR43804:SF8">
    <property type="entry name" value="PEPTIDE CHAIN RELEASE FACTOR APG3, CHLOROPLASTIC"/>
    <property type="match status" value="1"/>
</dbReference>
<comment type="similarity">
    <text evidence="1">Belongs to the prokaryotic/mitochondrial release factor family.</text>
</comment>
<accession>A0A0G4FPB5</accession>
<dbReference type="Gene3D" id="3.30.160.20">
    <property type="match status" value="1"/>
</dbReference>
<evidence type="ECO:0000259" key="4">
    <source>
        <dbReference type="PROSITE" id="PS00745"/>
    </source>
</evidence>
<feature type="region of interest" description="Disordered" evidence="3">
    <location>
        <begin position="1"/>
        <end position="20"/>
    </location>
</feature>
<evidence type="ECO:0000256" key="3">
    <source>
        <dbReference type="SAM" id="MobiDB-lite"/>
    </source>
</evidence>
<dbReference type="EMBL" id="CDMZ01000526">
    <property type="protein sequence ID" value="CEM16160.1"/>
    <property type="molecule type" value="Genomic_DNA"/>
</dbReference>
<keyword evidence="2" id="KW-0648">Protein biosynthesis</keyword>
<reference evidence="5" key="1">
    <citation type="submission" date="2014-11" db="EMBL/GenBank/DDBJ databases">
        <authorList>
            <person name="Otto D Thomas"/>
            <person name="Naeem Raeece"/>
        </authorList>
    </citation>
    <scope>NUCLEOTIDE SEQUENCE</scope>
</reference>
<dbReference type="InterPro" id="IPR045853">
    <property type="entry name" value="Pep_chain_release_fac_I_sf"/>
</dbReference>